<comment type="caution">
    <text evidence="3">The sequence shown here is derived from an EMBL/GenBank/DDBJ whole genome shotgun (WGS) entry which is preliminary data.</text>
</comment>
<dbReference type="InterPro" id="IPR039446">
    <property type="entry name" value="DauR-like"/>
</dbReference>
<evidence type="ECO:0000259" key="1">
    <source>
        <dbReference type="Pfam" id="PF08348"/>
    </source>
</evidence>
<dbReference type="Proteomes" id="UP001209854">
    <property type="component" value="Unassembled WGS sequence"/>
</dbReference>
<accession>A0ABT3N0I3</accession>
<feature type="domain" description="YheO-like" evidence="1">
    <location>
        <begin position="14"/>
        <end position="118"/>
    </location>
</feature>
<organism evidence="3 4">
    <name type="scientific">Endozoicomonas gorgoniicola</name>
    <dbReference type="NCBI Taxonomy" id="1234144"/>
    <lineage>
        <taxon>Bacteria</taxon>
        <taxon>Pseudomonadati</taxon>
        <taxon>Pseudomonadota</taxon>
        <taxon>Gammaproteobacteria</taxon>
        <taxon>Oceanospirillales</taxon>
        <taxon>Endozoicomonadaceae</taxon>
        <taxon>Endozoicomonas</taxon>
    </lineage>
</organism>
<dbReference type="EMBL" id="JAPFCC010000001">
    <property type="protein sequence ID" value="MCW7555140.1"/>
    <property type="molecule type" value="Genomic_DNA"/>
</dbReference>
<gene>
    <name evidence="3" type="ORF">NX722_21435</name>
</gene>
<dbReference type="PANTHER" id="PTHR35568:SF1">
    <property type="entry name" value="TRANSCRIPTIONAL REGULATOR DAUR"/>
    <property type="match status" value="1"/>
</dbReference>
<dbReference type="RefSeq" id="WP_262564921.1">
    <property type="nucleotide sequence ID" value="NZ_JAPFCC010000001.1"/>
</dbReference>
<dbReference type="InterPro" id="IPR039445">
    <property type="entry name" value="DauR-like_HTH"/>
</dbReference>
<dbReference type="Pfam" id="PF13309">
    <property type="entry name" value="HTH_22"/>
    <property type="match status" value="1"/>
</dbReference>
<evidence type="ECO:0000313" key="4">
    <source>
        <dbReference type="Proteomes" id="UP001209854"/>
    </source>
</evidence>
<evidence type="ECO:0000259" key="2">
    <source>
        <dbReference type="Pfam" id="PF13309"/>
    </source>
</evidence>
<feature type="domain" description="Transcriptional regulator DauR-like HTH" evidence="2">
    <location>
        <begin position="151"/>
        <end position="212"/>
    </location>
</feature>
<keyword evidence="4" id="KW-1185">Reference proteome</keyword>
<sequence length="217" mass="23728">MGLITLTPADKAMLESIKPVVDGIAAISGNHTEVLLHSLDKNNPSVIKIANGHITGRTEGAPVTDLAMSKLVEGQDVTPSYFTQTADGKMMRSVTTVIRNPKGQAIALLCINVNLDAPFREVVSSMIPTAPAEQGHDNSPENFAKNLDELLNSSVTKAIRSVESDDQVLPSLKNKAIIERLFRQGIFELKEAIQFVADHLCISHHTVYRHLRELKSR</sequence>
<proteinExistence type="predicted"/>
<reference evidence="3 4" key="1">
    <citation type="submission" date="2022-10" db="EMBL/GenBank/DDBJ databases">
        <title>High-quality genome sequences of two octocoral-associated bacteria, Endozoicomonas euniceicola EF212 and Endozoicomonas gorgoniicola PS125.</title>
        <authorList>
            <person name="Chiou Y.-J."/>
            <person name="Chen Y.-H."/>
        </authorList>
    </citation>
    <scope>NUCLEOTIDE SEQUENCE [LARGE SCALE GENOMIC DNA]</scope>
    <source>
        <strain evidence="3 4">PS125</strain>
    </source>
</reference>
<dbReference type="InterPro" id="IPR013559">
    <property type="entry name" value="YheO"/>
</dbReference>
<dbReference type="Pfam" id="PF08348">
    <property type="entry name" value="PAS_6"/>
    <property type="match status" value="1"/>
</dbReference>
<protein>
    <submittedName>
        <fullName evidence="3">PAS domain-containing protein</fullName>
    </submittedName>
</protein>
<name>A0ABT3N0I3_9GAMM</name>
<evidence type="ECO:0000313" key="3">
    <source>
        <dbReference type="EMBL" id="MCW7555140.1"/>
    </source>
</evidence>
<dbReference type="PANTHER" id="PTHR35568">
    <property type="entry name" value="TRANSCRIPTIONAL REGULATOR DAUR"/>
    <property type="match status" value="1"/>
</dbReference>